<accession>A0A918ZWT6</accession>
<evidence type="ECO:0000313" key="2">
    <source>
        <dbReference type="EMBL" id="GHE71993.1"/>
    </source>
</evidence>
<comment type="caution">
    <text evidence="2">The sequence shown here is derived from an EMBL/GenBank/DDBJ whole genome shotgun (WGS) entry which is preliminary data.</text>
</comment>
<evidence type="ECO:0000313" key="3">
    <source>
        <dbReference type="Proteomes" id="UP000608024"/>
    </source>
</evidence>
<feature type="compositionally biased region" description="Low complexity" evidence="1">
    <location>
        <begin position="1"/>
        <end position="21"/>
    </location>
</feature>
<name>A0A918ZWT6_9ACTN</name>
<keyword evidence="3" id="KW-1185">Reference proteome</keyword>
<dbReference type="AlphaFoldDB" id="A0A918ZWT6"/>
<proteinExistence type="predicted"/>
<dbReference type="EMBL" id="BNBT01000074">
    <property type="protein sequence ID" value="GHE71993.1"/>
    <property type="molecule type" value="Genomic_DNA"/>
</dbReference>
<sequence length="100" mass="9766">MPAVSGEGVGEPGVDVGLDVPAGSPGERVPGGFVSGTGFGLLQGAELAQHLELVGAGRDAGGFAQLGLTRGGGRGVGGELGLDDVVVVRVVDGARWCGRE</sequence>
<reference evidence="2" key="1">
    <citation type="journal article" date="2014" name="Int. J. Syst. Evol. Microbiol.">
        <title>Complete genome sequence of Corynebacterium casei LMG S-19264T (=DSM 44701T), isolated from a smear-ripened cheese.</title>
        <authorList>
            <consortium name="US DOE Joint Genome Institute (JGI-PGF)"/>
            <person name="Walter F."/>
            <person name="Albersmeier A."/>
            <person name="Kalinowski J."/>
            <person name="Ruckert C."/>
        </authorList>
    </citation>
    <scope>NUCLEOTIDE SEQUENCE</scope>
    <source>
        <strain evidence="2">JCM 4784</strain>
    </source>
</reference>
<organism evidence="2 3">
    <name type="scientific">Streptomyces longispororuber</name>
    <dbReference type="NCBI Taxonomy" id="68230"/>
    <lineage>
        <taxon>Bacteria</taxon>
        <taxon>Bacillati</taxon>
        <taxon>Actinomycetota</taxon>
        <taxon>Actinomycetes</taxon>
        <taxon>Kitasatosporales</taxon>
        <taxon>Streptomycetaceae</taxon>
        <taxon>Streptomyces</taxon>
    </lineage>
</organism>
<feature type="region of interest" description="Disordered" evidence="1">
    <location>
        <begin position="1"/>
        <end position="22"/>
    </location>
</feature>
<reference evidence="2" key="2">
    <citation type="submission" date="2020-09" db="EMBL/GenBank/DDBJ databases">
        <authorList>
            <person name="Sun Q."/>
            <person name="Ohkuma M."/>
        </authorList>
    </citation>
    <scope>NUCLEOTIDE SEQUENCE</scope>
    <source>
        <strain evidence="2">JCM 4784</strain>
    </source>
</reference>
<gene>
    <name evidence="2" type="ORF">GCM10018785_45310</name>
</gene>
<protein>
    <submittedName>
        <fullName evidence="2">Uncharacterized protein</fullName>
    </submittedName>
</protein>
<evidence type="ECO:0000256" key="1">
    <source>
        <dbReference type="SAM" id="MobiDB-lite"/>
    </source>
</evidence>
<dbReference type="Proteomes" id="UP000608024">
    <property type="component" value="Unassembled WGS sequence"/>
</dbReference>